<comment type="caution">
    <text evidence="2">The sequence shown here is derived from an EMBL/GenBank/DDBJ whole genome shotgun (WGS) entry which is preliminary data.</text>
</comment>
<organism evidence="2 3">
    <name type="scientific">Cognatilysobacter xinjiangensis</name>
    <dbReference type="NCBI Taxonomy" id="546892"/>
    <lineage>
        <taxon>Bacteria</taxon>
        <taxon>Pseudomonadati</taxon>
        <taxon>Pseudomonadota</taxon>
        <taxon>Gammaproteobacteria</taxon>
        <taxon>Lysobacterales</taxon>
        <taxon>Lysobacteraceae</taxon>
        <taxon>Cognatilysobacter</taxon>
    </lineage>
</organism>
<accession>A0ABQ3C5P0</accession>
<evidence type="ECO:0000313" key="2">
    <source>
        <dbReference type="EMBL" id="GGZ68978.1"/>
    </source>
</evidence>
<dbReference type="EMBL" id="BMXY01000003">
    <property type="protein sequence ID" value="GGZ68978.1"/>
    <property type="molecule type" value="Genomic_DNA"/>
</dbReference>
<keyword evidence="3" id="KW-1185">Reference proteome</keyword>
<feature type="transmembrane region" description="Helical" evidence="1">
    <location>
        <begin position="62"/>
        <end position="81"/>
    </location>
</feature>
<dbReference type="RefSeq" id="WP_189450283.1">
    <property type="nucleotide sequence ID" value="NZ_BMXY01000003.1"/>
</dbReference>
<protein>
    <submittedName>
        <fullName evidence="2">Uncharacterized protein</fullName>
    </submittedName>
</protein>
<dbReference type="Proteomes" id="UP000643403">
    <property type="component" value="Unassembled WGS sequence"/>
</dbReference>
<proteinExistence type="predicted"/>
<keyword evidence="1" id="KW-1133">Transmembrane helix</keyword>
<evidence type="ECO:0000256" key="1">
    <source>
        <dbReference type="SAM" id="Phobius"/>
    </source>
</evidence>
<reference evidence="3" key="1">
    <citation type="journal article" date="2019" name="Int. J. Syst. Evol. Microbiol.">
        <title>The Global Catalogue of Microorganisms (GCM) 10K type strain sequencing project: providing services to taxonomists for standard genome sequencing and annotation.</title>
        <authorList>
            <consortium name="The Broad Institute Genomics Platform"/>
            <consortium name="The Broad Institute Genome Sequencing Center for Infectious Disease"/>
            <person name="Wu L."/>
            <person name="Ma J."/>
        </authorList>
    </citation>
    <scope>NUCLEOTIDE SEQUENCE [LARGE SCALE GENOMIC DNA]</scope>
    <source>
        <strain evidence="3">KCTC 22558</strain>
    </source>
</reference>
<dbReference type="InterPro" id="IPR046027">
    <property type="entry name" value="DUF5985"/>
</dbReference>
<evidence type="ECO:0000313" key="3">
    <source>
        <dbReference type="Proteomes" id="UP000643403"/>
    </source>
</evidence>
<gene>
    <name evidence="2" type="ORF">GCM10008101_24130</name>
</gene>
<keyword evidence="1" id="KW-0472">Membrane</keyword>
<feature type="transmembrane region" description="Helical" evidence="1">
    <location>
        <begin position="31"/>
        <end position="56"/>
    </location>
</feature>
<name>A0ABQ3C5P0_9GAMM</name>
<feature type="transmembrane region" description="Helical" evidence="1">
    <location>
        <begin position="6"/>
        <end position="24"/>
    </location>
</feature>
<sequence length="85" mass="9060">MNGIVYLLCAAAGLLCTALLTLGARRTRSRMLVWSAICFGLLAASNIVMVLDALVFPGAALWPVRHGLSLLAVGSLIYGLIMEER</sequence>
<dbReference type="Pfam" id="PF19447">
    <property type="entry name" value="DUF5985"/>
    <property type="match status" value="1"/>
</dbReference>
<keyword evidence="1" id="KW-0812">Transmembrane</keyword>